<dbReference type="SMART" id="SM00822">
    <property type="entry name" value="PKS_KR"/>
    <property type="match status" value="1"/>
</dbReference>
<dbReference type="Gene3D" id="3.40.50.720">
    <property type="entry name" value="NAD(P)-binding Rossmann-like Domain"/>
    <property type="match status" value="1"/>
</dbReference>
<gene>
    <name evidence="6" type="ORF">BST30_12845</name>
    <name evidence="5" type="ORF">MMAN_10350</name>
</gene>
<keyword evidence="8" id="KW-1185">Reference proteome</keyword>
<dbReference type="Proteomes" id="UP000465812">
    <property type="component" value="Chromosome"/>
</dbReference>
<protein>
    <submittedName>
        <fullName evidence="6">3-ketoacyl-ACP reductase</fullName>
    </submittedName>
    <submittedName>
        <fullName evidence="5">Short chain dehydrogenase/reductase</fullName>
    </submittedName>
</protein>
<dbReference type="STRING" id="560555.BST30_12845"/>
<dbReference type="AlphaFoldDB" id="A0A1X0FWH0"/>
<reference evidence="6 7" key="1">
    <citation type="submission" date="2017-02" db="EMBL/GenBank/DDBJ databases">
        <title>The new phylogeny of genus Mycobacterium.</title>
        <authorList>
            <person name="Tortoli E."/>
            <person name="Trovato A."/>
            <person name="Cirillo D.M."/>
        </authorList>
    </citation>
    <scope>NUCLEOTIDE SEQUENCE [LARGE SCALE GENOMIC DNA]</scope>
    <source>
        <strain evidence="6 7">DSM 45255</strain>
    </source>
</reference>
<dbReference type="EMBL" id="AP022590">
    <property type="protein sequence ID" value="BBY36901.1"/>
    <property type="molecule type" value="Genomic_DNA"/>
</dbReference>
<evidence type="ECO:0000256" key="1">
    <source>
        <dbReference type="ARBA" id="ARBA00006484"/>
    </source>
</evidence>
<reference evidence="5 8" key="2">
    <citation type="journal article" date="2019" name="Emerg. Microbes Infect.">
        <title>Comprehensive subspecies identification of 175 nontuberculous mycobacteria species based on 7547 genomic profiles.</title>
        <authorList>
            <person name="Matsumoto Y."/>
            <person name="Kinjo T."/>
            <person name="Motooka D."/>
            <person name="Nabeya D."/>
            <person name="Jung N."/>
            <person name="Uechi K."/>
            <person name="Horii T."/>
            <person name="Iida T."/>
            <person name="Fujita J."/>
            <person name="Nakamura S."/>
        </authorList>
    </citation>
    <scope>NUCLEOTIDE SEQUENCE [LARGE SCALE GENOMIC DNA]</scope>
    <source>
        <strain evidence="5 8">JCM 18113</strain>
    </source>
</reference>
<sequence length="282" mass="29465">MTGRLAGGRLRHKVALITGAARGIGRAQAVRFAQEGADIVALDVCGPVDTVIIPHSTPADLDTTASLVGAAGGRVHTEIVDVRDLSGVQAATDRAVERFGGLDAVCATAGITSRGMAVDLDENAWRTMLDVNLTGVWHTCRATAPHLIARGVGSMTLTSSIAGLRGLVGVAHYTAAKHGVIGVMRSLANELAPHNVRVNCISPTNVDTPMIHNDVVSTAFRPDLDRPPTRAEFAEAARSMNMLAVPWVDAVDVANAALFLASDEARYITAIVLPVDAGATQR</sequence>
<dbReference type="PANTHER" id="PTHR24321:SF8">
    <property type="entry name" value="ESTRADIOL 17-BETA-DEHYDROGENASE 8-RELATED"/>
    <property type="match status" value="1"/>
</dbReference>
<name>A0A1X0FWH0_MYCNT</name>
<dbReference type="NCBIfam" id="TIGR03971">
    <property type="entry name" value="SDR_subfam_1"/>
    <property type="match status" value="1"/>
</dbReference>
<evidence type="ECO:0000313" key="5">
    <source>
        <dbReference type="EMBL" id="BBY36901.1"/>
    </source>
</evidence>
<evidence type="ECO:0000259" key="4">
    <source>
        <dbReference type="SMART" id="SM00822"/>
    </source>
</evidence>
<keyword evidence="3" id="KW-0520">NAD</keyword>
<evidence type="ECO:0000313" key="7">
    <source>
        <dbReference type="Proteomes" id="UP000192760"/>
    </source>
</evidence>
<evidence type="ECO:0000256" key="3">
    <source>
        <dbReference type="ARBA" id="ARBA00023027"/>
    </source>
</evidence>
<feature type="domain" description="Ketoreductase" evidence="4">
    <location>
        <begin position="13"/>
        <end position="204"/>
    </location>
</feature>
<dbReference type="FunFam" id="3.40.50.720:FF:000084">
    <property type="entry name" value="Short-chain dehydrogenase reductase"/>
    <property type="match status" value="1"/>
</dbReference>
<reference evidence="5" key="3">
    <citation type="submission" date="2020-02" db="EMBL/GenBank/DDBJ databases">
        <authorList>
            <person name="Matsumoto Y."/>
            <person name="Motooka D."/>
            <person name="Nakamura S."/>
        </authorList>
    </citation>
    <scope>NUCLEOTIDE SEQUENCE</scope>
    <source>
        <strain evidence="5">JCM 18113</strain>
    </source>
</reference>
<proteinExistence type="inferred from homology"/>
<dbReference type="InterPro" id="IPR020904">
    <property type="entry name" value="Sc_DH/Rdtase_CS"/>
</dbReference>
<evidence type="ECO:0000256" key="2">
    <source>
        <dbReference type="ARBA" id="ARBA00023002"/>
    </source>
</evidence>
<dbReference type="CDD" id="cd05233">
    <property type="entry name" value="SDR_c"/>
    <property type="match status" value="1"/>
</dbReference>
<dbReference type="PRINTS" id="PR00081">
    <property type="entry name" value="GDHRDH"/>
</dbReference>
<dbReference type="PROSITE" id="PS00061">
    <property type="entry name" value="ADH_SHORT"/>
    <property type="match status" value="1"/>
</dbReference>
<dbReference type="InterPro" id="IPR023985">
    <property type="entry name" value="SDR_subfam_1"/>
</dbReference>
<evidence type="ECO:0000313" key="8">
    <source>
        <dbReference type="Proteomes" id="UP000465812"/>
    </source>
</evidence>
<dbReference type="EMBL" id="MVHW01000012">
    <property type="protein sequence ID" value="ORB05849.1"/>
    <property type="molecule type" value="Genomic_DNA"/>
</dbReference>
<dbReference type="Pfam" id="PF13561">
    <property type="entry name" value="adh_short_C2"/>
    <property type="match status" value="1"/>
</dbReference>
<evidence type="ECO:0000313" key="6">
    <source>
        <dbReference type="EMBL" id="ORB05849.1"/>
    </source>
</evidence>
<dbReference type="Proteomes" id="UP000192760">
    <property type="component" value="Unassembled WGS sequence"/>
</dbReference>
<comment type="similarity">
    <text evidence="1">Belongs to the short-chain dehydrogenases/reductases (SDR) family.</text>
</comment>
<dbReference type="GO" id="GO:0016491">
    <property type="term" value="F:oxidoreductase activity"/>
    <property type="evidence" value="ECO:0007669"/>
    <property type="project" value="UniProtKB-KW"/>
</dbReference>
<dbReference type="InterPro" id="IPR036291">
    <property type="entry name" value="NAD(P)-bd_dom_sf"/>
</dbReference>
<dbReference type="InterPro" id="IPR057326">
    <property type="entry name" value="KR_dom"/>
</dbReference>
<organism evidence="6 7">
    <name type="scientific">Mycobacterium mantenii</name>
    <dbReference type="NCBI Taxonomy" id="560555"/>
    <lineage>
        <taxon>Bacteria</taxon>
        <taxon>Bacillati</taxon>
        <taxon>Actinomycetota</taxon>
        <taxon>Actinomycetes</taxon>
        <taxon>Mycobacteriales</taxon>
        <taxon>Mycobacteriaceae</taxon>
        <taxon>Mycobacterium</taxon>
        <taxon>Mycobacterium avium complex (MAC)</taxon>
    </lineage>
</organism>
<dbReference type="InterPro" id="IPR002347">
    <property type="entry name" value="SDR_fam"/>
</dbReference>
<keyword evidence="2" id="KW-0560">Oxidoreductase</keyword>
<dbReference type="PANTHER" id="PTHR24321">
    <property type="entry name" value="DEHYDROGENASES, SHORT CHAIN"/>
    <property type="match status" value="1"/>
</dbReference>
<dbReference type="SUPFAM" id="SSF51735">
    <property type="entry name" value="NAD(P)-binding Rossmann-fold domains"/>
    <property type="match status" value="1"/>
</dbReference>
<accession>A0A1X0FWH0</accession>
<dbReference type="RefSeq" id="WP_083095229.1">
    <property type="nucleotide sequence ID" value="NZ_AP022590.1"/>
</dbReference>
<dbReference type="NCBIfam" id="NF009467">
    <property type="entry name" value="PRK12826.1-3"/>
    <property type="match status" value="1"/>
</dbReference>